<name>A0A965ZH67_9SPHI</name>
<keyword evidence="2" id="KW-1185">Reference proteome</keyword>
<dbReference type="RefSeq" id="WP_166586015.1">
    <property type="nucleotide sequence ID" value="NZ_WWEO01000042.1"/>
</dbReference>
<reference evidence="1" key="2">
    <citation type="submission" date="2020-10" db="EMBL/GenBank/DDBJ databases">
        <title>Mucilaginibacter sp. nov., isolated from soil.</title>
        <authorList>
            <person name="Jeon C.O."/>
        </authorList>
    </citation>
    <scope>NUCLEOTIDE SEQUENCE</scope>
    <source>
        <strain evidence="1">R11</strain>
    </source>
</reference>
<dbReference type="EMBL" id="WWEO01000042">
    <property type="protein sequence ID" value="NCD70048.1"/>
    <property type="molecule type" value="Genomic_DNA"/>
</dbReference>
<proteinExistence type="predicted"/>
<reference evidence="1" key="1">
    <citation type="submission" date="2020-01" db="EMBL/GenBank/DDBJ databases">
        <authorList>
            <person name="Seo Y.L."/>
        </authorList>
    </citation>
    <scope>NUCLEOTIDE SEQUENCE</scope>
    <source>
        <strain evidence="1">R11</strain>
    </source>
</reference>
<accession>A0A965ZH67</accession>
<protein>
    <submittedName>
        <fullName evidence="1">DUF4249 family protein</fullName>
    </submittedName>
</protein>
<dbReference type="Proteomes" id="UP000638732">
    <property type="component" value="Unassembled WGS sequence"/>
</dbReference>
<sequence length="389" mass="43306">MVIKKINGYLLIFAIALVVVACREVYTPPTTSSNGNNLVVEGLINSSADSTIITLSRTVKLNDSTILKPELGAILSVEGDGGSTYNLTELGKGKYFSVGHVLPTANKYRLRIKTGNSTYLSDYVEVKLSPPIDSLGWKADDNQLVIYANTHDPNNKTIYYKYGYVDTWEFQTPYQSFYKSVNNVVVPRNMITDDVHTCWQSSVSSHVNLASSAKLSEDVIYQAPVTTILPNSEKLSVDYSILVKQYALTKEAFAFWTNMQKNTEQLGSIFDAQPSQMQGNIHNVNSPAEVVVGYISVGTFSSQRIFIKKEQLPKSYFSPDVYACQTDSMWYSHPMTHGEVNDVANYIYTGLRIPLYPFGMAVVLGYVSTSPICADCTLRGINKKPTFWQ</sequence>
<dbReference type="InterPro" id="IPR025345">
    <property type="entry name" value="DUF4249"/>
</dbReference>
<evidence type="ECO:0000313" key="1">
    <source>
        <dbReference type="EMBL" id="NCD70048.1"/>
    </source>
</evidence>
<evidence type="ECO:0000313" key="2">
    <source>
        <dbReference type="Proteomes" id="UP000638732"/>
    </source>
</evidence>
<gene>
    <name evidence="1" type="ORF">GSY63_11830</name>
</gene>
<dbReference type="PROSITE" id="PS51257">
    <property type="entry name" value="PROKAR_LIPOPROTEIN"/>
    <property type="match status" value="1"/>
</dbReference>
<dbReference type="AlphaFoldDB" id="A0A965ZH67"/>
<comment type="caution">
    <text evidence="1">The sequence shown here is derived from an EMBL/GenBank/DDBJ whole genome shotgun (WGS) entry which is preliminary data.</text>
</comment>
<organism evidence="1 2">
    <name type="scientific">Mucilaginibacter agri</name>
    <dbReference type="NCBI Taxonomy" id="2695265"/>
    <lineage>
        <taxon>Bacteria</taxon>
        <taxon>Pseudomonadati</taxon>
        <taxon>Bacteroidota</taxon>
        <taxon>Sphingobacteriia</taxon>
        <taxon>Sphingobacteriales</taxon>
        <taxon>Sphingobacteriaceae</taxon>
        <taxon>Mucilaginibacter</taxon>
    </lineage>
</organism>
<dbReference type="Pfam" id="PF14054">
    <property type="entry name" value="DUF4249"/>
    <property type="match status" value="1"/>
</dbReference>